<evidence type="ECO:0000259" key="3">
    <source>
        <dbReference type="Pfam" id="PF07940"/>
    </source>
</evidence>
<dbReference type="Gene3D" id="2.70.98.70">
    <property type="match status" value="1"/>
</dbReference>
<dbReference type="GO" id="GO:0016829">
    <property type="term" value="F:lyase activity"/>
    <property type="evidence" value="ECO:0007669"/>
    <property type="project" value="InterPro"/>
</dbReference>
<dbReference type="GO" id="GO:0030313">
    <property type="term" value="C:cell envelope"/>
    <property type="evidence" value="ECO:0007669"/>
    <property type="project" value="UniProtKB-SubCell"/>
</dbReference>
<organism evidence="4 5">
    <name type="scientific">Rhodovulum steppense</name>
    <dbReference type="NCBI Taxonomy" id="540251"/>
    <lineage>
        <taxon>Bacteria</taxon>
        <taxon>Pseudomonadati</taxon>
        <taxon>Pseudomonadota</taxon>
        <taxon>Alphaproteobacteria</taxon>
        <taxon>Rhodobacterales</taxon>
        <taxon>Paracoccaceae</taxon>
        <taxon>Rhodovulum</taxon>
    </lineage>
</organism>
<dbReference type="Gene3D" id="1.50.10.100">
    <property type="entry name" value="Chondroitin AC/alginate lyase"/>
    <property type="match status" value="1"/>
</dbReference>
<dbReference type="AlphaFoldDB" id="A0A4R1Z201"/>
<name>A0A4R1Z201_9RHOB</name>
<proteinExistence type="predicted"/>
<comment type="caution">
    <text evidence="4">The sequence shown here is derived from an EMBL/GenBank/DDBJ whole genome shotgun (WGS) entry which is preliminary data.</text>
</comment>
<accession>A0A4R1Z201</accession>
<dbReference type="RefSeq" id="WP_243641935.1">
    <property type="nucleotide sequence ID" value="NZ_SLVM01000002.1"/>
</dbReference>
<dbReference type="InterPro" id="IPR008929">
    <property type="entry name" value="Chondroitin_lyas"/>
</dbReference>
<feature type="compositionally biased region" description="Basic and acidic residues" evidence="2">
    <location>
        <begin position="588"/>
        <end position="597"/>
    </location>
</feature>
<sequence>MADALKSDPPPRRRGETMNRLQARLCSLSRAAAGIALQPEPRSIGSFARGRQLCAGTFLFAGGLVEAPDTPIWDIAMPSARFAEAVHGFAWLDDLAAAGDGTARRRAQDWTLAWIDRFGRGRGPGWAPDLAGRRLIRWLHHALMLLNGLDPARSGAVFRSLAQQTRFLARRWKSADPGLPRFEALTGLVYAGLSLKGMESHLALALKALERECDREIGEGGGLASRNPEELLKVFTLLTWAGAALTAAGREPLPGHRGAIARIAPTLRALRHADGGLARFHGGGRGAEGRLDQALAEAGVKPRPVRGLAMGYARLSAGRTTVIVDAAPPPVTAGAHASTLGFELTSGRRPVIVNCGSGADLGAEWRRAGRATASHSTLAVRGFSSSRLAPGTRGGSPAPLAEIPRTVEFRAESGTTVHNLTAWHDGYGPTHGLTHVRQLMLAYDGRALSGEDTLAAFTDAERAAFDRMIGRSGGEGIAFDIRFHIHPDVDVEIDMGGAAVSLAPKSGEIWVFRHDGAAELQLVPSVYLEKGRAGPRATKQIVLSARVMDYASLITWTLAKAQDGSTAPAPRDLGQEDEAEQDWVLPWARRDRPDHEG</sequence>
<dbReference type="InterPro" id="IPR012480">
    <property type="entry name" value="Hepar_II_III_C"/>
</dbReference>
<dbReference type="EMBL" id="SLVM01000002">
    <property type="protein sequence ID" value="TCM87627.1"/>
    <property type="molecule type" value="Genomic_DNA"/>
</dbReference>
<evidence type="ECO:0000256" key="1">
    <source>
        <dbReference type="ARBA" id="ARBA00004196"/>
    </source>
</evidence>
<dbReference type="Proteomes" id="UP000295277">
    <property type="component" value="Unassembled WGS sequence"/>
</dbReference>
<reference evidence="4 5" key="1">
    <citation type="submission" date="2019-03" db="EMBL/GenBank/DDBJ databases">
        <title>Genomic Encyclopedia of Type Strains, Phase IV (KMG-IV): sequencing the most valuable type-strain genomes for metagenomic binning, comparative biology and taxonomic classification.</title>
        <authorList>
            <person name="Goeker M."/>
        </authorList>
    </citation>
    <scope>NUCLEOTIDE SEQUENCE [LARGE SCALE GENOMIC DNA]</scope>
    <source>
        <strain evidence="4 5">DSM 21153</strain>
    </source>
</reference>
<feature type="region of interest" description="Disordered" evidence="2">
    <location>
        <begin position="562"/>
        <end position="597"/>
    </location>
</feature>
<keyword evidence="5" id="KW-1185">Reference proteome</keyword>
<feature type="domain" description="Heparinase II/III-like C-terminal" evidence="3">
    <location>
        <begin position="303"/>
        <end position="557"/>
    </location>
</feature>
<protein>
    <submittedName>
        <fullName evidence="4">Putative heparinase superfamily protein</fullName>
    </submittedName>
</protein>
<evidence type="ECO:0000313" key="4">
    <source>
        <dbReference type="EMBL" id="TCM87627.1"/>
    </source>
</evidence>
<comment type="subcellular location">
    <subcellularLocation>
        <location evidence="1">Cell envelope</location>
    </subcellularLocation>
</comment>
<evidence type="ECO:0000256" key="2">
    <source>
        <dbReference type="SAM" id="MobiDB-lite"/>
    </source>
</evidence>
<gene>
    <name evidence="4" type="ORF">EV216_102182</name>
</gene>
<dbReference type="Pfam" id="PF07940">
    <property type="entry name" value="Hepar_II_III_C"/>
    <property type="match status" value="1"/>
</dbReference>
<evidence type="ECO:0000313" key="5">
    <source>
        <dbReference type="Proteomes" id="UP000295277"/>
    </source>
</evidence>